<reference evidence="2 3" key="1">
    <citation type="journal article" date="2019" name="Sci. Rep.">
        <title>Sulfobacillus thermotolerans: new insights into resistance and metabolic capacities of acidophilic chemolithotrophs.</title>
        <authorList>
            <person name="Panyushkina A.E."/>
            <person name="Babenko V.V."/>
            <person name="Nikitina A.S."/>
            <person name="Selezneva O.V."/>
            <person name="Tsaplina I.A."/>
            <person name="Letarova M.A."/>
            <person name="Kostryukova E.S."/>
            <person name="Letarov A.V."/>
        </authorList>
    </citation>
    <scope>NUCLEOTIDE SEQUENCE [LARGE SCALE GENOMIC DNA]</scope>
    <source>
        <strain evidence="2 3">Kr1</strain>
    </source>
</reference>
<dbReference type="InterPro" id="IPR020843">
    <property type="entry name" value="ER"/>
</dbReference>
<name>A0ABN5GZI9_9FIRM</name>
<dbReference type="InterPro" id="IPR013149">
    <property type="entry name" value="ADH-like_C"/>
</dbReference>
<organism evidence="2 3">
    <name type="scientific">Sulfobacillus thermotolerans</name>
    <dbReference type="NCBI Taxonomy" id="338644"/>
    <lineage>
        <taxon>Bacteria</taxon>
        <taxon>Bacillati</taxon>
        <taxon>Bacillota</taxon>
        <taxon>Clostridia</taxon>
        <taxon>Eubacteriales</taxon>
        <taxon>Clostridiales Family XVII. Incertae Sedis</taxon>
        <taxon>Sulfobacillus</taxon>
    </lineage>
</organism>
<dbReference type="InterPro" id="IPR014188">
    <property type="entry name" value="Acrylyl-CoA_reductase_AcuI"/>
</dbReference>
<dbReference type="Pfam" id="PF08240">
    <property type="entry name" value="ADH_N"/>
    <property type="match status" value="1"/>
</dbReference>
<dbReference type="EMBL" id="CP019454">
    <property type="protein sequence ID" value="AUW93900.1"/>
    <property type="molecule type" value="Genomic_DNA"/>
</dbReference>
<dbReference type="InterPro" id="IPR051397">
    <property type="entry name" value="Zn-ADH-like_protein"/>
</dbReference>
<accession>A0ABN5GZI9</accession>
<dbReference type="Gene3D" id="3.40.50.720">
    <property type="entry name" value="NAD(P)-binding Rossmann-like Domain"/>
    <property type="match status" value="1"/>
</dbReference>
<evidence type="ECO:0000259" key="1">
    <source>
        <dbReference type="SMART" id="SM00829"/>
    </source>
</evidence>
<dbReference type="NCBIfam" id="TIGR02823">
    <property type="entry name" value="oxido_YhdH"/>
    <property type="match status" value="1"/>
</dbReference>
<dbReference type="SUPFAM" id="SSF51735">
    <property type="entry name" value="NAD(P)-binding Rossmann-fold domains"/>
    <property type="match status" value="1"/>
</dbReference>
<dbReference type="Pfam" id="PF00107">
    <property type="entry name" value="ADH_zinc_N"/>
    <property type="match status" value="1"/>
</dbReference>
<dbReference type="SMART" id="SM00829">
    <property type="entry name" value="PKS_ER"/>
    <property type="match status" value="1"/>
</dbReference>
<evidence type="ECO:0000313" key="3">
    <source>
        <dbReference type="Proteomes" id="UP000325292"/>
    </source>
</evidence>
<dbReference type="PANTHER" id="PTHR43677:SF1">
    <property type="entry name" value="ACRYLYL-COA REDUCTASE ACUI-RELATED"/>
    <property type="match status" value="1"/>
</dbReference>
<gene>
    <name evidence="2" type="ORF">BXT84_08035</name>
</gene>
<dbReference type="PANTHER" id="PTHR43677">
    <property type="entry name" value="SHORT-CHAIN DEHYDROGENASE/REDUCTASE"/>
    <property type="match status" value="1"/>
</dbReference>
<dbReference type="InterPro" id="IPR036291">
    <property type="entry name" value="NAD(P)-bd_dom_sf"/>
</dbReference>
<keyword evidence="3" id="KW-1185">Reference proteome</keyword>
<feature type="domain" description="Enoyl reductase (ER)" evidence="1">
    <location>
        <begin position="18"/>
        <end position="327"/>
    </location>
</feature>
<dbReference type="Gene3D" id="3.90.180.10">
    <property type="entry name" value="Medium-chain alcohol dehydrogenases, catalytic domain"/>
    <property type="match status" value="1"/>
</dbReference>
<dbReference type="InterPro" id="IPR013154">
    <property type="entry name" value="ADH-like_N"/>
</dbReference>
<evidence type="ECO:0000313" key="2">
    <source>
        <dbReference type="EMBL" id="AUW93900.1"/>
    </source>
</evidence>
<sequence length="329" mass="35311">MSEGFRALMVSKEPEFRAEMHDMTLNDLPAGDVTIRVHYSSINFKDGLALIPHGKVIFRYPMVPGVDLAGVVRHSSDKRFHEGDQVLVTSYGLGVQHFGGFSEYARVPADWVIPKPPGLSLREAMIIGTAGLTAGISITQLERNGLRPDQGPVLVTGASGGVGSFAVDILARLGYHVVASTGKASAHAYLQRLGADVILSREDVSMASAKALEAERWAGAVDPVGGETLAYVLKTTQYGGSVAVCGLTGGSTLSTTVFPFILRGVNLLGIDSVSYPYLARRHLWERLGSDLKPRHLEDILAEEISLEEIPAVGEKILRGEVLGRVIVRV</sequence>
<dbReference type="Proteomes" id="UP000325292">
    <property type="component" value="Chromosome"/>
</dbReference>
<protein>
    <submittedName>
        <fullName evidence="2">Oxidoreductase</fullName>
    </submittedName>
</protein>
<dbReference type="SUPFAM" id="SSF50129">
    <property type="entry name" value="GroES-like"/>
    <property type="match status" value="1"/>
</dbReference>
<proteinExistence type="predicted"/>
<dbReference type="InterPro" id="IPR011032">
    <property type="entry name" value="GroES-like_sf"/>
</dbReference>